<reference evidence="3" key="1">
    <citation type="journal article" date="2014" name="Int. J. Syst. Evol. Microbiol.">
        <title>Complete genome sequence of Corynebacterium casei LMG S-19264T (=DSM 44701T), isolated from a smear-ripened cheese.</title>
        <authorList>
            <consortium name="US DOE Joint Genome Institute (JGI-PGF)"/>
            <person name="Walter F."/>
            <person name="Albersmeier A."/>
            <person name="Kalinowski J."/>
            <person name="Ruckert C."/>
        </authorList>
    </citation>
    <scope>NUCLEOTIDE SEQUENCE</scope>
    <source>
        <strain evidence="3">VKM Ac-1069</strain>
    </source>
</reference>
<dbReference type="PROSITE" id="PS00455">
    <property type="entry name" value="AMP_BINDING"/>
    <property type="match status" value="1"/>
</dbReference>
<feature type="domain" description="AMP-binding enzyme C-terminal" evidence="2">
    <location>
        <begin position="435"/>
        <end position="513"/>
    </location>
</feature>
<dbReference type="EMBL" id="BSFQ01000005">
    <property type="protein sequence ID" value="GLL10613.1"/>
    <property type="molecule type" value="Genomic_DNA"/>
</dbReference>
<name>A0A9W6KZN3_9PSEU</name>
<dbReference type="PANTHER" id="PTHR43767">
    <property type="entry name" value="LONG-CHAIN-FATTY-ACID--COA LIGASE"/>
    <property type="match status" value="1"/>
</dbReference>
<keyword evidence="4" id="KW-1185">Reference proteome</keyword>
<evidence type="ECO:0000259" key="1">
    <source>
        <dbReference type="Pfam" id="PF00501"/>
    </source>
</evidence>
<dbReference type="Pfam" id="PF00501">
    <property type="entry name" value="AMP-binding"/>
    <property type="match status" value="1"/>
</dbReference>
<dbReference type="InterPro" id="IPR045851">
    <property type="entry name" value="AMP-bd_C_sf"/>
</dbReference>
<dbReference type="InterPro" id="IPR050237">
    <property type="entry name" value="ATP-dep_AMP-bd_enzyme"/>
</dbReference>
<accession>A0A9W6KZN3</accession>
<evidence type="ECO:0000313" key="4">
    <source>
        <dbReference type="Proteomes" id="UP001143463"/>
    </source>
</evidence>
<evidence type="ECO:0000259" key="2">
    <source>
        <dbReference type="Pfam" id="PF13193"/>
    </source>
</evidence>
<gene>
    <name evidence="3" type="primary">fadD_1</name>
    <name evidence="3" type="ORF">GCM10017577_17530</name>
</gene>
<dbReference type="Gene3D" id="3.40.50.12780">
    <property type="entry name" value="N-terminal domain of ligase-like"/>
    <property type="match status" value="1"/>
</dbReference>
<evidence type="ECO:0000313" key="3">
    <source>
        <dbReference type="EMBL" id="GLL10613.1"/>
    </source>
</evidence>
<sequence length="522" mass="56021">MTDEAPAGRPDEELIGFHRHAERRPDRVAVATQDGAETTYGELAAAVNQVSHALRATGLVLGDRVALLLGNVPEFFAMVFGAGQVGMPPVPINTHLTVGEVAYIVRDSGARLVVADAAHAATAAAALATLDRPATDLVQIGGPTGPHRDYADFLAGRPVTAPADRVHAQTMLYTSGTTGRPKGVSWPISASVDPESAELRTDPMMRLRGMLPDPAAITLVGGPLYHGLPGSWGTHALHRGHTVLLTTKWEAEDFLSRVQEHRVTTAQLAPIHFHRLLALPREVRESYDLSSLHTVCHAGSATPVPVKQAMMEWWGPVLWEYYGSSEGWGTSIGPKDWLAHPGSVGRHDGNGATMRILDDAGVEVPPGEVGTLWIRNPGGVTSSYLGDEDKTAAMRRGEFYTAGDAGRIDADGWLYIVDRRTDLILSGSVNVYPAEVEDALRAHPEVGEVAVVGRPDPEWGQRVHAVVVPAPGVVAGPELAERIRGHARSVLAGFKVPREIEFRTALPYSAAGKLLRRRLRSP</sequence>
<protein>
    <submittedName>
        <fullName evidence="3">Long-chain acyl-CoA synthetase</fullName>
    </submittedName>
</protein>
<dbReference type="InterPro" id="IPR025110">
    <property type="entry name" value="AMP-bd_C"/>
</dbReference>
<dbReference type="SUPFAM" id="SSF56801">
    <property type="entry name" value="Acetyl-CoA synthetase-like"/>
    <property type="match status" value="1"/>
</dbReference>
<comment type="caution">
    <text evidence="3">The sequence shown here is derived from an EMBL/GenBank/DDBJ whole genome shotgun (WGS) entry which is preliminary data.</text>
</comment>
<dbReference type="InterPro" id="IPR042099">
    <property type="entry name" value="ANL_N_sf"/>
</dbReference>
<dbReference type="GO" id="GO:0016878">
    <property type="term" value="F:acid-thiol ligase activity"/>
    <property type="evidence" value="ECO:0007669"/>
    <property type="project" value="UniProtKB-ARBA"/>
</dbReference>
<dbReference type="AlphaFoldDB" id="A0A9W6KZN3"/>
<dbReference type="InterPro" id="IPR020845">
    <property type="entry name" value="AMP-binding_CS"/>
</dbReference>
<dbReference type="Gene3D" id="3.30.300.30">
    <property type="match status" value="1"/>
</dbReference>
<dbReference type="PANTHER" id="PTHR43767:SF1">
    <property type="entry name" value="NONRIBOSOMAL PEPTIDE SYNTHASE PES1 (EUROFUNG)-RELATED"/>
    <property type="match status" value="1"/>
</dbReference>
<proteinExistence type="predicted"/>
<reference evidence="3" key="2">
    <citation type="submission" date="2023-01" db="EMBL/GenBank/DDBJ databases">
        <authorList>
            <person name="Sun Q."/>
            <person name="Evtushenko L."/>
        </authorList>
    </citation>
    <scope>NUCLEOTIDE SEQUENCE</scope>
    <source>
        <strain evidence="3">VKM Ac-1069</strain>
    </source>
</reference>
<organism evidence="3 4">
    <name type="scientific">Pseudonocardia halophobica</name>
    <dbReference type="NCBI Taxonomy" id="29401"/>
    <lineage>
        <taxon>Bacteria</taxon>
        <taxon>Bacillati</taxon>
        <taxon>Actinomycetota</taxon>
        <taxon>Actinomycetes</taxon>
        <taxon>Pseudonocardiales</taxon>
        <taxon>Pseudonocardiaceae</taxon>
        <taxon>Pseudonocardia</taxon>
    </lineage>
</organism>
<dbReference type="Proteomes" id="UP001143463">
    <property type="component" value="Unassembled WGS sequence"/>
</dbReference>
<feature type="domain" description="AMP-dependent synthetase/ligase" evidence="1">
    <location>
        <begin position="17"/>
        <end position="385"/>
    </location>
</feature>
<dbReference type="RefSeq" id="WP_081923781.1">
    <property type="nucleotide sequence ID" value="NZ_BAAAUZ010000002.1"/>
</dbReference>
<dbReference type="InterPro" id="IPR000873">
    <property type="entry name" value="AMP-dep_synth/lig_dom"/>
</dbReference>
<dbReference type="Pfam" id="PF13193">
    <property type="entry name" value="AMP-binding_C"/>
    <property type="match status" value="1"/>
</dbReference>